<sequence>MPVALRRSTRRAVHESEQNKQEESEAKMRACSKTTKPHTNADIGDHVIERTTRTGRSKKAKTVDNHAGAEANGASASPNPTEAPFAHDQNPPSVNEDVSEHASASLMALSSSTVSQDPKDHPDDQPSNDRTGTSTPKTPDMSILQELPSAISPTLPPFFASKRKRRSKHDVYSDEEDEDEEEGDASSPLQMVPPMSANSFIPAPTEPFFSRSLFKERSIYTLKHAYEGIAGVSAAKRRKLAAANQAVNGLLSSVLSVPSVTSHPQEALSTSQERYPTRLFPPDTPTDVLVAMNAALGGDFTKSIHQVSQEPDRPMSRLSREDHLRLMQLEELFRTNASLLSDSDRTTREYLLGLLAQEQDHYRRWQKQRIKQSGKLEHVDGAVKQVVEAYFTRAQERVKTLYRRYYVHSQALSISFTPASKSDPILTHKATLHKAGKLHKVTLPNLTVPLPIDFKSIVNDNPEHYLSIPESLESDPYFKTVPLAPNVDIITAPDALGAIIDLQSSPDNAWEIPVMVKTEGNAQRVYIQAPLPSKSMTIRDINQLFFDATMHQLCIDKIEDGVPLEQLGQTKDTEPTSNDRSGVIGRIDSPTYSPATPNLDYEQNFTYTIWEFGDLVLLIRYNIDAYAKEATDTSRLVCLRAKLEYHCDENMREEITDQERARWWLQSYLRGHAHVLLGHINVLKHAVIGVERKTMIDIFNNNRWNPMQHSKMLYHILLVPGDYLLMHKKGEWNVHVLKSVDQPTASSYDLHEAHQCLPAQEEATQVLIPWSGPHDQFPYTFPPRTHGEQKPCYQFAATGVCTRENCPYSHHKPATDKKKKAPANKKRKKHPQPPPNIPLQDFDRDENEKGSTDFDALIHAHKP</sequence>
<dbReference type="InterPro" id="IPR000571">
    <property type="entry name" value="Znf_CCCH"/>
</dbReference>
<evidence type="ECO:0000259" key="3">
    <source>
        <dbReference type="PROSITE" id="PS50103"/>
    </source>
</evidence>
<keyword evidence="5" id="KW-1185">Reference proteome</keyword>
<protein>
    <recommendedName>
        <fullName evidence="3">C3H1-type domain-containing protein</fullName>
    </recommendedName>
</protein>
<dbReference type="InterPro" id="IPR019535">
    <property type="entry name" value="ICE2_C"/>
</dbReference>
<feature type="compositionally biased region" description="Acidic residues" evidence="2">
    <location>
        <begin position="173"/>
        <end position="184"/>
    </location>
</feature>
<dbReference type="GO" id="GO:0042795">
    <property type="term" value="P:snRNA transcription by RNA polymerase II"/>
    <property type="evidence" value="ECO:0007669"/>
    <property type="project" value="TreeGrafter"/>
</dbReference>
<feature type="compositionally biased region" description="Polar residues" evidence="2">
    <location>
        <begin position="128"/>
        <end position="137"/>
    </location>
</feature>
<dbReference type="PANTHER" id="PTHR14633:SF3">
    <property type="entry name" value="LITTLE ELONGATION COMPLEX SUBUNIT 2"/>
    <property type="match status" value="1"/>
</dbReference>
<feature type="compositionally biased region" description="Basic and acidic residues" evidence="2">
    <location>
        <begin position="12"/>
        <end position="28"/>
    </location>
</feature>
<evidence type="ECO:0000256" key="2">
    <source>
        <dbReference type="SAM" id="MobiDB-lite"/>
    </source>
</evidence>
<keyword evidence="1" id="KW-0863">Zinc-finger</keyword>
<dbReference type="OrthoDB" id="289162at2759"/>
<dbReference type="Pfam" id="PF10505">
    <property type="entry name" value="NARG2_C"/>
    <property type="match status" value="1"/>
</dbReference>
<evidence type="ECO:0000256" key="1">
    <source>
        <dbReference type="PROSITE-ProRule" id="PRU00723"/>
    </source>
</evidence>
<feature type="region of interest" description="Disordered" evidence="2">
    <location>
        <begin position="806"/>
        <end position="863"/>
    </location>
</feature>
<dbReference type="Proteomes" id="UP000242875">
    <property type="component" value="Unassembled WGS sequence"/>
</dbReference>
<feature type="domain" description="C3H1-type" evidence="3">
    <location>
        <begin position="787"/>
        <end position="813"/>
    </location>
</feature>
<keyword evidence="1" id="KW-0479">Metal-binding</keyword>
<feature type="region of interest" description="Disordered" evidence="2">
    <location>
        <begin position="1"/>
        <end position="191"/>
    </location>
</feature>
<dbReference type="AlphaFoldDB" id="A0A261XUU0"/>
<gene>
    <name evidence="4" type="ORF">BZG36_04998</name>
</gene>
<feature type="compositionally biased region" description="Polar residues" evidence="2">
    <location>
        <begin position="568"/>
        <end position="580"/>
    </location>
</feature>
<dbReference type="GO" id="GO:0008270">
    <property type="term" value="F:zinc ion binding"/>
    <property type="evidence" value="ECO:0007669"/>
    <property type="project" value="UniProtKB-KW"/>
</dbReference>
<feature type="compositionally biased region" description="Low complexity" evidence="2">
    <location>
        <begin position="102"/>
        <end position="112"/>
    </location>
</feature>
<feature type="compositionally biased region" description="Basic and acidic residues" evidence="2">
    <location>
        <begin position="846"/>
        <end position="863"/>
    </location>
</feature>
<dbReference type="PANTHER" id="PTHR14633">
    <property type="entry name" value="LITTLE ELONGATION COMPLEX SUBUNIT 2"/>
    <property type="match status" value="1"/>
</dbReference>
<name>A0A261XUU0_9FUNG</name>
<dbReference type="GO" id="GO:0045945">
    <property type="term" value="P:positive regulation of transcription by RNA polymerase III"/>
    <property type="evidence" value="ECO:0007669"/>
    <property type="project" value="TreeGrafter"/>
</dbReference>
<dbReference type="PROSITE" id="PS50103">
    <property type="entry name" value="ZF_C3H1"/>
    <property type="match status" value="1"/>
</dbReference>
<accession>A0A261XUU0</accession>
<evidence type="ECO:0000313" key="5">
    <source>
        <dbReference type="Proteomes" id="UP000242875"/>
    </source>
</evidence>
<evidence type="ECO:0000313" key="4">
    <source>
        <dbReference type="EMBL" id="OZJ02147.1"/>
    </source>
</evidence>
<feature type="zinc finger region" description="C3H1-type" evidence="1">
    <location>
        <begin position="787"/>
        <end position="813"/>
    </location>
</feature>
<proteinExistence type="predicted"/>
<feature type="compositionally biased region" description="Basic residues" evidence="2">
    <location>
        <begin position="809"/>
        <end position="831"/>
    </location>
</feature>
<feature type="compositionally biased region" description="Basic and acidic residues" evidence="2">
    <location>
        <begin position="43"/>
        <end position="52"/>
    </location>
</feature>
<dbReference type="GO" id="GO:0042796">
    <property type="term" value="P:snRNA transcription by RNA polymerase III"/>
    <property type="evidence" value="ECO:0007669"/>
    <property type="project" value="TreeGrafter"/>
</dbReference>
<dbReference type="GO" id="GO:0008023">
    <property type="term" value="C:transcription elongation factor complex"/>
    <property type="evidence" value="ECO:0007669"/>
    <property type="project" value="InterPro"/>
</dbReference>
<comment type="caution">
    <text evidence="4">The sequence shown here is derived from an EMBL/GenBank/DDBJ whole genome shotgun (WGS) entry which is preliminary data.</text>
</comment>
<keyword evidence="1" id="KW-0862">Zinc</keyword>
<feature type="region of interest" description="Disordered" evidence="2">
    <location>
        <begin position="568"/>
        <end position="587"/>
    </location>
</feature>
<organism evidence="4 5">
    <name type="scientific">Bifiguratus adelaidae</name>
    <dbReference type="NCBI Taxonomy" id="1938954"/>
    <lineage>
        <taxon>Eukaryota</taxon>
        <taxon>Fungi</taxon>
        <taxon>Fungi incertae sedis</taxon>
        <taxon>Mucoromycota</taxon>
        <taxon>Mucoromycotina</taxon>
        <taxon>Endogonomycetes</taxon>
        <taxon>Endogonales</taxon>
        <taxon>Endogonales incertae sedis</taxon>
        <taxon>Bifiguratus</taxon>
    </lineage>
</organism>
<dbReference type="EMBL" id="MVBO01000183">
    <property type="protein sequence ID" value="OZJ02147.1"/>
    <property type="molecule type" value="Genomic_DNA"/>
</dbReference>
<reference evidence="4 5" key="1">
    <citation type="journal article" date="2017" name="Mycologia">
        <title>Bifiguratus adelaidae, gen. et sp. nov., a new member of Mucoromycotina in endophytic and soil-dwelling habitats.</title>
        <authorList>
            <person name="Torres-Cruz T.J."/>
            <person name="Billingsley Tobias T.L."/>
            <person name="Almatruk M."/>
            <person name="Hesse C."/>
            <person name="Kuske C.R."/>
            <person name="Desiro A."/>
            <person name="Benucci G.M."/>
            <person name="Bonito G."/>
            <person name="Stajich J.E."/>
            <person name="Dunlap C."/>
            <person name="Arnold A.E."/>
            <person name="Porras-Alfaro A."/>
        </authorList>
    </citation>
    <scope>NUCLEOTIDE SEQUENCE [LARGE SCALE GENOMIC DNA]</scope>
    <source>
        <strain evidence="4 5">AZ0501</strain>
    </source>
</reference>